<accession>A0AAV4SLH3</accession>
<dbReference type="Proteomes" id="UP001054945">
    <property type="component" value="Unassembled WGS sequence"/>
</dbReference>
<sequence length="113" mass="13009">MLKIIVVQLIKANHQHQMHVIKIQVQILIAKEISSAHSNRRKRNKRKTDWRTSLFYDSVDNIFDISFKPGVDKCLSPHFAGSDTDSIRKRAASTSDYSPKSKAFQRPYLLLIA</sequence>
<comment type="caution">
    <text evidence="1">The sequence shown here is derived from an EMBL/GenBank/DDBJ whole genome shotgun (WGS) entry which is preliminary data.</text>
</comment>
<reference evidence="1 2" key="1">
    <citation type="submission" date="2021-06" db="EMBL/GenBank/DDBJ databases">
        <title>Caerostris extrusa draft genome.</title>
        <authorList>
            <person name="Kono N."/>
            <person name="Arakawa K."/>
        </authorList>
    </citation>
    <scope>NUCLEOTIDE SEQUENCE [LARGE SCALE GENOMIC DNA]</scope>
</reference>
<gene>
    <name evidence="1" type="ORF">CEXT_277851</name>
</gene>
<evidence type="ECO:0000313" key="1">
    <source>
        <dbReference type="EMBL" id="GIY33671.1"/>
    </source>
</evidence>
<protein>
    <submittedName>
        <fullName evidence="1">Uncharacterized protein</fullName>
    </submittedName>
</protein>
<proteinExistence type="predicted"/>
<dbReference type="EMBL" id="BPLR01009668">
    <property type="protein sequence ID" value="GIY33671.1"/>
    <property type="molecule type" value="Genomic_DNA"/>
</dbReference>
<organism evidence="1 2">
    <name type="scientific">Caerostris extrusa</name>
    <name type="common">Bark spider</name>
    <name type="synonym">Caerostris bankana</name>
    <dbReference type="NCBI Taxonomy" id="172846"/>
    <lineage>
        <taxon>Eukaryota</taxon>
        <taxon>Metazoa</taxon>
        <taxon>Ecdysozoa</taxon>
        <taxon>Arthropoda</taxon>
        <taxon>Chelicerata</taxon>
        <taxon>Arachnida</taxon>
        <taxon>Araneae</taxon>
        <taxon>Araneomorphae</taxon>
        <taxon>Entelegynae</taxon>
        <taxon>Araneoidea</taxon>
        <taxon>Araneidae</taxon>
        <taxon>Caerostris</taxon>
    </lineage>
</organism>
<keyword evidence="2" id="KW-1185">Reference proteome</keyword>
<name>A0AAV4SLH3_CAEEX</name>
<evidence type="ECO:0000313" key="2">
    <source>
        <dbReference type="Proteomes" id="UP001054945"/>
    </source>
</evidence>
<dbReference type="AlphaFoldDB" id="A0AAV4SLH3"/>